<dbReference type="PANTHER" id="PTHR30502">
    <property type="entry name" value="2-KETO-3-DEOXY-L-RHAMNONATE ALDOLASE"/>
    <property type="match status" value="1"/>
</dbReference>
<evidence type="ECO:0000259" key="4">
    <source>
        <dbReference type="Pfam" id="PF03328"/>
    </source>
</evidence>
<keyword evidence="3" id="KW-0456">Lyase</keyword>
<keyword evidence="2" id="KW-0479">Metal-binding</keyword>
<dbReference type="InterPro" id="IPR005000">
    <property type="entry name" value="Aldolase/citrate-lyase_domain"/>
</dbReference>
<evidence type="ECO:0000256" key="1">
    <source>
        <dbReference type="ARBA" id="ARBA00005568"/>
    </source>
</evidence>
<dbReference type="AlphaFoldDB" id="A0A0R3E8A7"/>
<dbReference type="Gene3D" id="3.20.20.60">
    <property type="entry name" value="Phosphoenolpyruvate-binding domains"/>
    <property type="match status" value="1"/>
</dbReference>
<dbReference type="GO" id="GO:0005737">
    <property type="term" value="C:cytoplasm"/>
    <property type="evidence" value="ECO:0007669"/>
    <property type="project" value="TreeGrafter"/>
</dbReference>
<dbReference type="PANTHER" id="PTHR30502:SF0">
    <property type="entry name" value="PHOSPHOENOLPYRUVATE CARBOXYLASE FAMILY PROTEIN"/>
    <property type="match status" value="1"/>
</dbReference>
<evidence type="ECO:0000256" key="2">
    <source>
        <dbReference type="ARBA" id="ARBA00022723"/>
    </source>
</evidence>
<organism evidence="5 6">
    <name type="scientific">Bradyrhizobium manausense</name>
    <dbReference type="NCBI Taxonomy" id="989370"/>
    <lineage>
        <taxon>Bacteria</taxon>
        <taxon>Pseudomonadati</taxon>
        <taxon>Pseudomonadota</taxon>
        <taxon>Alphaproteobacteria</taxon>
        <taxon>Hyphomicrobiales</taxon>
        <taxon>Nitrobacteraceae</taxon>
        <taxon>Bradyrhizobium</taxon>
    </lineage>
</organism>
<keyword evidence="6" id="KW-1185">Reference proteome</keyword>
<comment type="caution">
    <text evidence="5">The sequence shown here is derived from an EMBL/GenBank/DDBJ whole genome shotgun (WGS) entry which is preliminary data.</text>
</comment>
<feature type="domain" description="HpcH/HpaI aldolase/citrate lyase" evidence="4">
    <location>
        <begin position="18"/>
        <end position="234"/>
    </location>
</feature>
<dbReference type="GO" id="GO:0016832">
    <property type="term" value="F:aldehyde-lyase activity"/>
    <property type="evidence" value="ECO:0007669"/>
    <property type="project" value="TreeGrafter"/>
</dbReference>
<dbReference type="EMBL" id="LJYG01000034">
    <property type="protein sequence ID" value="KRQ15794.1"/>
    <property type="molecule type" value="Genomic_DNA"/>
</dbReference>
<dbReference type="GO" id="GO:0046872">
    <property type="term" value="F:metal ion binding"/>
    <property type="evidence" value="ECO:0007669"/>
    <property type="project" value="UniProtKB-KW"/>
</dbReference>
<evidence type="ECO:0000313" key="6">
    <source>
        <dbReference type="Proteomes" id="UP000051936"/>
    </source>
</evidence>
<gene>
    <name evidence="5" type="ORF">AOQ71_07880</name>
</gene>
<dbReference type="SUPFAM" id="SSF51621">
    <property type="entry name" value="Phosphoenolpyruvate/pyruvate domain"/>
    <property type="match status" value="1"/>
</dbReference>
<protein>
    <recommendedName>
        <fullName evidence="4">HpcH/HpaI aldolase/citrate lyase domain-containing protein</fullName>
    </recommendedName>
</protein>
<proteinExistence type="inferred from homology"/>
<reference evidence="5 6" key="1">
    <citation type="submission" date="2015-09" db="EMBL/GenBank/DDBJ databases">
        <title>Draft Genome Sequence of Bradyrhizobium manausense Strain BR 3351T, a Novel Symbiotic Nitrogen-Fixing Alphaproteobacterium Isolated from Brazilian Amazon Rain Forest.</title>
        <authorList>
            <person name="De Araujo J.L."/>
            <person name="Zilli J.E."/>
        </authorList>
    </citation>
    <scope>NUCLEOTIDE SEQUENCE [LARGE SCALE GENOMIC DNA]</scope>
    <source>
        <strain evidence="5 6">BR3351</strain>
    </source>
</reference>
<evidence type="ECO:0000313" key="5">
    <source>
        <dbReference type="EMBL" id="KRQ15794.1"/>
    </source>
</evidence>
<dbReference type="OrthoDB" id="9802624at2"/>
<dbReference type="InterPro" id="IPR015813">
    <property type="entry name" value="Pyrv/PenolPyrv_kinase-like_dom"/>
</dbReference>
<sequence length="254" mass="26782">MTIDYKRPAFGSFIVEHASVSTVRIAASADADFLIFDGEHGCMESASLRNAIAMCNALSIDAVVRVPAVDSELLSQGLDAGARGILIPNVQSAEEAQLAVARAKFPPAGKRGAAFGSAQDGYAGGNVASKIVEANARTLILCMIESPLGMAQANRIASIEGVDGLWFGYIDFSIAASVPGQLEHELVTAARKQIAAACRDHSKRACVMVTSAAELSRYAEDGFDVIAYGSDAFVMKQGFSTGIELCRRQFGNLQ</sequence>
<dbReference type="STRING" id="989370.AOQ71_07880"/>
<dbReference type="InterPro" id="IPR050251">
    <property type="entry name" value="HpcH-HpaI_aldolase"/>
</dbReference>
<comment type="similarity">
    <text evidence="1">Belongs to the HpcH/HpaI aldolase family.</text>
</comment>
<dbReference type="RefSeq" id="WP_057744033.1">
    <property type="nucleotide sequence ID" value="NZ_LJYG01000034.1"/>
</dbReference>
<evidence type="ECO:0000256" key="3">
    <source>
        <dbReference type="ARBA" id="ARBA00023239"/>
    </source>
</evidence>
<dbReference type="InterPro" id="IPR040442">
    <property type="entry name" value="Pyrv_kinase-like_dom_sf"/>
</dbReference>
<name>A0A0R3E8A7_9BRAD</name>
<accession>A0A0R3E8A7</accession>
<dbReference type="Pfam" id="PF03328">
    <property type="entry name" value="HpcH_HpaI"/>
    <property type="match status" value="1"/>
</dbReference>
<dbReference type="Proteomes" id="UP000051936">
    <property type="component" value="Unassembled WGS sequence"/>
</dbReference>